<reference evidence="2 3" key="1">
    <citation type="journal article" date="2012" name="J. Bacteriol.">
        <title>Complete genome sequence of phototrophic betaproteobacterium Rubrivivax gelatinosus IL144.</title>
        <authorList>
            <person name="Nagashima S."/>
            <person name="Kamimura A."/>
            <person name="Shimizu T."/>
            <person name="Nakamura-isaki S."/>
            <person name="Aono E."/>
            <person name="Sakamoto K."/>
            <person name="Ichikawa N."/>
            <person name="Nakazawa H."/>
            <person name="Sekine M."/>
            <person name="Yamazaki S."/>
            <person name="Fujita N."/>
            <person name="Shimada K."/>
            <person name="Hanada S."/>
            <person name="Nagashima K.V.P."/>
        </authorList>
    </citation>
    <scope>NUCLEOTIDE SEQUENCE [LARGE SCALE GENOMIC DNA]</scope>
    <source>
        <strain evidence="3">NBRC 100245 / IL144</strain>
    </source>
</reference>
<dbReference type="RefSeq" id="WP_014426679.1">
    <property type="nucleotide sequence ID" value="NC_017075.1"/>
</dbReference>
<dbReference type="STRING" id="983917.RGE_04580"/>
<gene>
    <name evidence="2" type="ordered locus">RGE_04580</name>
</gene>
<feature type="compositionally biased region" description="Basic and acidic residues" evidence="1">
    <location>
        <begin position="89"/>
        <end position="98"/>
    </location>
</feature>
<dbReference type="HOGENOM" id="CLU_144104_0_0_4"/>
<proteinExistence type="predicted"/>
<feature type="region of interest" description="Disordered" evidence="1">
    <location>
        <begin position="81"/>
        <end position="109"/>
    </location>
</feature>
<dbReference type="Proteomes" id="UP000007883">
    <property type="component" value="Chromosome"/>
</dbReference>
<dbReference type="EMBL" id="AP012320">
    <property type="protein sequence ID" value="BAL93803.1"/>
    <property type="molecule type" value="Genomic_DNA"/>
</dbReference>
<accession>I0HLB6</accession>
<dbReference type="AlphaFoldDB" id="I0HLB6"/>
<keyword evidence="3" id="KW-1185">Reference proteome</keyword>
<dbReference type="eggNOG" id="ENOG5033120">
    <property type="taxonomic scope" value="Bacteria"/>
</dbReference>
<dbReference type="KEGG" id="rge:RGE_04580"/>
<evidence type="ECO:0000256" key="1">
    <source>
        <dbReference type="SAM" id="MobiDB-lite"/>
    </source>
</evidence>
<evidence type="ECO:0000313" key="3">
    <source>
        <dbReference type="Proteomes" id="UP000007883"/>
    </source>
</evidence>
<organism evidence="2 3">
    <name type="scientific">Rubrivivax gelatinosus (strain NBRC 100245 / IL144)</name>
    <dbReference type="NCBI Taxonomy" id="983917"/>
    <lineage>
        <taxon>Bacteria</taxon>
        <taxon>Pseudomonadati</taxon>
        <taxon>Pseudomonadota</taxon>
        <taxon>Betaproteobacteria</taxon>
        <taxon>Burkholderiales</taxon>
        <taxon>Sphaerotilaceae</taxon>
        <taxon>Rubrivivax</taxon>
    </lineage>
</organism>
<evidence type="ECO:0000313" key="2">
    <source>
        <dbReference type="EMBL" id="BAL93803.1"/>
    </source>
</evidence>
<name>I0HLB6_RUBGI</name>
<sequence length="109" mass="11223">MLPLAIAGCDQLGIESASAVAAKKDADGRAIGAACRHAGRAIEDCFGMNKKADKAAVFAGWKEMNDYMRENNIEVVAPQGAATAVAKDAAPEDAKDDAPAADAGHKKHS</sequence>
<dbReference type="PATRIC" id="fig|983917.3.peg.450"/>
<protein>
    <submittedName>
        <fullName evidence="2">Uncharacterized protein</fullName>
    </submittedName>
</protein>